<proteinExistence type="predicted"/>
<accession>A0A059KP00</accession>
<evidence type="ECO:0000313" key="2">
    <source>
        <dbReference type="EMBL" id="KDB53212.1"/>
    </source>
</evidence>
<gene>
    <name evidence="2" type="ORF">X805_12480</name>
</gene>
<evidence type="ECO:0000313" key="3">
    <source>
        <dbReference type="Proteomes" id="UP000026714"/>
    </source>
</evidence>
<evidence type="ECO:0000256" key="1">
    <source>
        <dbReference type="SAM" id="MobiDB-lite"/>
    </source>
</evidence>
<feature type="region of interest" description="Disordered" evidence="1">
    <location>
        <begin position="1"/>
        <end position="45"/>
    </location>
</feature>
<keyword evidence="3" id="KW-1185">Reference proteome</keyword>
<dbReference type="Proteomes" id="UP000026714">
    <property type="component" value="Unassembled WGS sequence"/>
</dbReference>
<sequence length="45" mass="4996">MRELGGDLSYQPHPQGGGVFDFWLPHTAPERSDPRQSDTSQKKAA</sequence>
<comment type="caution">
    <text evidence="2">The sequence shown here is derived from an EMBL/GenBank/DDBJ whole genome shotgun (WGS) entry which is preliminary data.</text>
</comment>
<dbReference type="AlphaFoldDB" id="A0A059KP00"/>
<dbReference type="STRING" id="34103.SAMN05421778_107130"/>
<name>A0A059KP00_9BURK</name>
<reference evidence="2 3" key="1">
    <citation type="journal article" date="2014" name="FEMS Microbiol. Ecol.">
        <title>Sphaerotilus natans encrusted with nanoball-shaped Fe(III) oxide minerals formed by nitrate-reducing mixotrophic Fe(II) oxidation.</title>
        <authorList>
            <person name="Park S."/>
            <person name="Kim D.H."/>
            <person name="Lee J.H."/>
            <person name="Hur H.G."/>
        </authorList>
    </citation>
    <scope>NUCLEOTIDE SEQUENCE [LARGE SCALE GENOMIC DNA]</scope>
    <source>
        <strain evidence="2 3">DSM 6575</strain>
    </source>
</reference>
<organism evidence="2 3">
    <name type="scientific">Sphaerotilus natans subsp. natans DSM 6575</name>
    <dbReference type="NCBI Taxonomy" id="1286631"/>
    <lineage>
        <taxon>Bacteria</taxon>
        <taxon>Pseudomonadati</taxon>
        <taxon>Pseudomonadota</taxon>
        <taxon>Betaproteobacteria</taxon>
        <taxon>Burkholderiales</taxon>
        <taxon>Sphaerotilaceae</taxon>
        <taxon>Sphaerotilus</taxon>
    </lineage>
</organism>
<protein>
    <submittedName>
        <fullName evidence="2">Uncharacterized protein</fullName>
    </submittedName>
</protein>
<dbReference type="EMBL" id="AZRA01000028">
    <property type="protein sequence ID" value="KDB53212.1"/>
    <property type="molecule type" value="Genomic_DNA"/>
</dbReference>